<organism evidence="1">
    <name type="scientific">marine sediment metagenome</name>
    <dbReference type="NCBI Taxonomy" id="412755"/>
    <lineage>
        <taxon>unclassified sequences</taxon>
        <taxon>metagenomes</taxon>
        <taxon>ecological metagenomes</taxon>
    </lineage>
</organism>
<sequence length="72" mass="7942">MAFEDMQAAGVVAREEFEKIFKGLSKAEQKGVQVVVDWVRGSYKKAGYKQLLSTKYGGLITTIATLEKAEAK</sequence>
<accession>A0A0F8Z281</accession>
<evidence type="ECO:0000313" key="1">
    <source>
        <dbReference type="EMBL" id="KKK54236.1"/>
    </source>
</evidence>
<dbReference type="AlphaFoldDB" id="A0A0F8Z281"/>
<dbReference type="EMBL" id="LAZR01066101">
    <property type="protein sequence ID" value="KKK54236.1"/>
    <property type="molecule type" value="Genomic_DNA"/>
</dbReference>
<gene>
    <name evidence="1" type="ORF">LCGC14_3086790</name>
</gene>
<protein>
    <submittedName>
        <fullName evidence="1">Uncharacterized protein</fullName>
    </submittedName>
</protein>
<reference evidence="1" key="1">
    <citation type="journal article" date="2015" name="Nature">
        <title>Complex archaea that bridge the gap between prokaryotes and eukaryotes.</title>
        <authorList>
            <person name="Spang A."/>
            <person name="Saw J.H."/>
            <person name="Jorgensen S.L."/>
            <person name="Zaremba-Niedzwiedzka K."/>
            <person name="Martijn J."/>
            <person name="Lind A.E."/>
            <person name="van Eijk R."/>
            <person name="Schleper C."/>
            <person name="Guy L."/>
            <person name="Ettema T.J."/>
        </authorList>
    </citation>
    <scope>NUCLEOTIDE SEQUENCE</scope>
</reference>
<proteinExistence type="predicted"/>
<comment type="caution">
    <text evidence="1">The sequence shown here is derived from an EMBL/GenBank/DDBJ whole genome shotgun (WGS) entry which is preliminary data.</text>
</comment>
<name>A0A0F8Z281_9ZZZZ</name>